<organism evidence="1 2">
    <name type="scientific">Bradyrhizobium erythrophlei</name>
    <dbReference type="NCBI Taxonomy" id="1437360"/>
    <lineage>
        <taxon>Bacteria</taxon>
        <taxon>Pseudomonadati</taxon>
        <taxon>Pseudomonadota</taxon>
        <taxon>Alphaproteobacteria</taxon>
        <taxon>Hyphomicrobiales</taxon>
        <taxon>Nitrobacteraceae</taxon>
        <taxon>Bradyrhizobium</taxon>
    </lineage>
</organism>
<protein>
    <submittedName>
        <fullName evidence="1">Uncharacterized protein</fullName>
    </submittedName>
</protein>
<dbReference type="Proteomes" id="UP000198992">
    <property type="component" value="Unassembled WGS sequence"/>
</dbReference>
<dbReference type="RefSeq" id="WP_092119569.1">
    <property type="nucleotide sequence ID" value="NZ_FNTH01000001.1"/>
</dbReference>
<dbReference type="EMBL" id="FNTH01000001">
    <property type="protein sequence ID" value="SED38839.1"/>
    <property type="molecule type" value="Genomic_DNA"/>
</dbReference>
<proteinExistence type="predicted"/>
<evidence type="ECO:0000313" key="2">
    <source>
        <dbReference type="Proteomes" id="UP000198992"/>
    </source>
</evidence>
<accession>A0A1H5A921</accession>
<reference evidence="1 2" key="1">
    <citation type="submission" date="2016-10" db="EMBL/GenBank/DDBJ databases">
        <authorList>
            <person name="de Groot N.N."/>
        </authorList>
    </citation>
    <scope>NUCLEOTIDE SEQUENCE [LARGE SCALE GENOMIC DNA]</scope>
    <source>
        <strain evidence="1 2">MT12</strain>
    </source>
</reference>
<sequence length="136" mass="15719">MANNASLTPAEISWQLHRLPALERDAFIAAHYLGQPVAWKTRFFDAIDWGAGSVLQFSFLQRGWHRHSRLDNPIYAYIDIEQHSETRGLRRGRRIDLEGTIKGVDFVTGITLTLDRFEILPVNFLDRFVISSDSRY</sequence>
<dbReference type="AlphaFoldDB" id="A0A1H5A921"/>
<name>A0A1H5A921_9BRAD</name>
<evidence type="ECO:0000313" key="1">
    <source>
        <dbReference type="EMBL" id="SED38839.1"/>
    </source>
</evidence>
<dbReference type="OrthoDB" id="8226833at2"/>
<gene>
    <name evidence="1" type="ORF">SAMN05444164_4616</name>
</gene>